<evidence type="ECO:0000313" key="3">
    <source>
        <dbReference type="EMBL" id="SDG56900.1"/>
    </source>
</evidence>
<dbReference type="EMBL" id="FNCG01000004">
    <property type="protein sequence ID" value="SDG56900.1"/>
    <property type="molecule type" value="Genomic_DNA"/>
</dbReference>
<evidence type="ECO:0000259" key="2">
    <source>
        <dbReference type="Pfam" id="PF06580"/>
    </source>
</evidence>
<name>A0A1G7VD75_9SPHI</name>
<dbReference type="Pfam" id="PF06580">
    <property type="entry name" value="His_kinase"/>
    <property type="match status" value="1"/>
</dbReference>
<organism evidence="3 4">
    <name type="scientific">Mucilaginibacter gossypii</name>
    <dbReference type="NCBI Taxonomy" id="551996"/>
    <lineage>
        <taxon>Bacteria</taxon>
        <taxon>Pseudomonadati</taxon>
        <taxon>Bacteroidota</taxon>
        <taxon>Sphingobacteriia</taxon>
        <taxon>Sphingobacteriales</taxon>
        <taxon>Sphingobacteriaceae</taxon>
        <taxon>Mucilaginibacter</taxon>
    </lineage>
</organism>
<feature type="transmembrane region" description="Helical" evidence="1">
    <location>
        <begin position="178"/>
        <end position="200"/>
    </location>
</feature>
<feature type="transmembrane region" description="Helical" evidence="1">
    <location>
        <begin position="272"/>
        <end position="296"/>
    </location>
</feature>
<gene>
    <name evidence="3" type="ORF">SAMN05192573_1043</name>
</gene>
<keyword evidence="4" id="KW-1185">Reference proteome</keyword>
<accession>A0A1G7VD75</accession>
<dbReference type="PANTHER" id="PTHR34220">
    <property type="entry name" value="SENSOR HISTIDINE KINASE YPDA"/>
    <property type="match status" value="1"/>
</dbReference>
<dbReference type="AlphaFoldDB" id="A0A1G7VD75"/>
<dbReference type="Proteomes" id="UP000199705">
    <property type="component" value="Unassembled WGS sequence"/>
</dbReference>
<feature type="transmembrane region" description="Helical" evidence="1">
    <location>
        <begin position="136"/>
        <end position="158"/>
    </location>
</feature>
<dbReference type="SUPFAM" id="SSF55874">
    <property type="entry name" value="ATPase domain of HSP90 chaperone/DNA topoisomerase II/histidine kinase"/>
    <property type="match status" value="1"/>
</dbReference>
<dbReference type="Gene3D" id="3.30.565.10">
    <property type="entry name" value="Histidine kinase-like ATPase, C-terminal domain"/>
    <property type="match status" value="1"/>
</dbReference>
<keyword evidence="3" id="KW-0418">Kinase</keyword>
<dbReference type="GO" id="GO:0016020">
    <property type="term" value="C:membrane"/>
    <property type="evidence" value="ECO:0007669"/>
    <property type="project" value="InterPro"/>
</dbReference>
<evidence type="ECO:0000313" key="4">
    <source>
        <dbReference type="Proteomes" id="UP000199705"/>
    </source>
</evidence>
<feature type="transmembrane region" description="Helical" evidence="1">
    <location>
        <begin position="206"/>
        <end position="230"/>
    </location>
</feature>
<feature type="transmembrane region" description="Helical" evidence="1">
    <location>
        <begin position="242"/>
        <end position="266"/>
    </location>
</feature>
<feature type="transmembrane region" description="Helical" evidence="1">
    <location>
        <begin position="14"/>
        <end position="32"/>
    </location>
</feature>
<feature type="domain" description="Signal transduction histidine kinase internal region" evidence="2">
    <location>
        <begin position="318"/>
        <end position="395"/>
    </location>
</feature>
<feature type="transmembrane region" description="Helical" evidence="1">
    <location>
        <begin position="72"/>
        <end position="90"/>
    </location>
</feature>
<keyword evidence="3" id="KW-0808">Transferase</keyword>
<dbReference type="STRING" id="551996.SAMN05192573_1043"/>
<sequence length="511" mass="58948">MNDLLKKNLNLGKIEFWAATTIYVFGLLLLLAKVSNSVDNEIWTPYRYMFNNYHLHYSYSKYFFFPQVFRYTGYYGAYLLWNFIIVPALAQKRRVAWHIILGLALLVALWGLFGITDTWLKGYLFYHKSADYVYNIVFKTNVLYALWVIMMLTFYSMVKFATRFLLSNVDKINAKYQVITRGCVIALVICMITTFLLALSEAQYELIVTFVIIALTGIGNVSFSFYSLIPATFAKNRGFFNYLFKVTGIMLVISVPIGFLTAVIFNKVNIEPVFIIGAFNCGIQILLVAPISWMIYKRNLAGKQEIVHLKTALGRSTADLDFLRSQINPHFLFNALNTLYGTALQEDAERTAEGVQRLGDMMRFMLQENMQEKILLVREIDYLNNYIALQKLRTQTSPDITIVLQIEEHVNALQIAPMLLIPFIENAFKHGISLREPSHINISLQTKENTLYFDVHNSIHPKVVNDTEKYNNGIGLENVKQRLALLYPDKHELVIRESAKDFFIHLTIQLQ</sequence>
<dbReference type="InterPro" id="IPR010559">
    <property type="entry name" value="Sig_transdc_His_kin_internal"/>
</dbReference>
<reference evidence="4" key="1">
    <citation type="submission" date="2016-10" db="EMBL/GenBank/DDBJ databases">
        <authorList>
            <person name="Varghese N."/>
            <person name="Submissions S."/>
        </authorList>
    </citation>
    <scope>NUCLEOTIDE SEQUENCE [LARGE SCALE GENOMIC DNA]</scope>
    <source>
        <strain evidence="4">Gh-67</strain>
    </source>
</reference>
<feature type="transmembrane region" description="Helical" evidence="1">
    <location>
        <begin position="97"/>
        <end position="116"/>
    </location>
</feature>
<keyword evidence="1" id="KW-0472">Membrane</keyword>
<evidence type="ECO:0000256" key="1">
    <source>
        <dbReference type="SAM" id="Phobius"/>
    </source>
</evidence>
<protein>
    <submittedName>
        <fullName evidence="3">Histidine kinase</fullName>
    </submittedName>
</protein>
<proteinExistence type="predicted"/>
<keyword evidence="1" id="KW-1133">Transmembrane helix</keyword>
<dbReference type="InterPro" id="IPR036890">
    <property type="entry name" value="HATPase_C_sf"/>
</dbReference>
<dbReference type="RefSeq" id="WP_218134392.1">
    <property type="nucleotide sequence ID" value="NZ_FNCG01000004.1"/>
</dbReference>
<dbReference type="InterPro" id="IPR050640">
    <property type="entry name" value="Bact_2-comp_sensor_kinase"/>
</dbReference>
<dbReference type="PANTHER" id="PTHR34220:SF7">
    <property type="entry name" value="SENSOR HISTIDINE KINASE YPDA"/>
    <property type="match status" value="1"/>
</dbReference>
<keyword evidence="1" id="KW-0812">Transmembrane</keyword>
<dbReference type="GO" id="GO:0000155">
    <property type="term" value="F:phosphorelay sensor kinase activity"/>
    <property type="evidence" value="ECO:0007669"/>
    <property type="project" value="InterPro"/>
</dbReference>